<feature type="domain" description="Glycoamylase-like" evidence="7">
    <location>
        <begin position="1271"/>
        <end position="1479"/>
    </location>
</feature>
<dbReference type="Proteomes" id="UP000249754">
    <property type="component" value="Unassembled WGS sequence"/>
</dbReference>
<feature type="transmembrane region" description="Helical" evidence="5">
    <location>
        <begin position="901"/>
        <end position="919"/>
    </location>
</feature>
<comment type="caution">
    <text evidence="8">The sequence shown here is derived from an EMBL/GenBank/DDBJ whole genome shotgun (WGS) entry which is preliminary data.</text>
</comment>
<feature type="transmembrane region" description="Helical" evidence="5">
    <location>
        <begin position="341"/>
        <end position="365"/>
    </location>
</feature>
<dbReference type="Gene3D" id="1.50.10.140">
    <property type="match status" value="2"/>
</dbReference>
<dbReference type="SUPFAM" id="SSF74650">
    <property type="entry name" value="Galactose mutarotase-like"/>
    <property type="match status" value="1"/>
</dbReference>
<keyword evidence="5" id="KW-0812">Transmembrane</keyword>
<dbReference type="InterPro" id="IPR011013">
    <property type="entry name" value="Gal_mutarotase_sf_dom"/>
</dbReference>
<feature type="domain" description="Glycosyl hydrolase 94 supersandwich" evidence="6">
    <location>
        <begin position="1533"/>
        <end position="1780"/>
    </location>
</feature>
<organism evidence="8 9">
    <name type="scientific">Pedobacter cryoconitis</name>
    <dbReference type="NCBI Taxonomy" id="188932"/>
    <lineage>
        <taxon>Bacteria</taxon>
        <taxon>Pseudomonadati</taxon>
        <taxon>Bacteroidota</taxon>
        <taxon>Sphingobacteriia</taxon>
        <taxon>Sphingobacteriales</taxon>
        <taxon>Sphingobacteriaceae</taxon>
        <taxon>Pedobacter</taxon>
    </lineage>
</organism>
<accession>A0A327SG41</accession>
<keyword evidence="5" id="KW-0472">Membrane</keyword>
<keyword evidence="4 5" id="KW-1133">Transmembrane helix</keyword>
<evidence type="ECO:0000313" key="8">
    <source>
        <dbReference type="EMBL" id="RAJ26904.1"/>
    </source>
</evidence>
<evidence type="ECO:0000256" key="5">
    <source>
        <dbReference type="SAM" id="Phobius"/>
    </source>
</evidence>
<dbReference type="Pfam" id="PF06165">
    <property type="entry name" value="GH94_b-supersand"/>
    <property type="match status" value="1"/>
</dbReference>
<dbReference type="GO" id="GO:0005886">
    <property type="term" value="C:plasma membrane"/>
    <property type="evidence" value="ECO:0007669"/>
    <property type="project" value="TreeGrafter"/>
</dbReference>
<dbReference type="InterPro" id="IPR010383">
    <property type="entry name" value="Glyco_hydrolase_94_b-supersand"/>
</dbReference>
<evidence type="ECO:0000256" key="2">
    <source>
        <dbReference type="ARBA" id="ARBA00022676"/>
    </source>
</evidence>
<feature type="transmembrane region" description="Helical" evidence="5">
    <location>
        <begin position="371"/>
        <end position="392"/>
    </location>
</feature>
<dbReference type="RefSeq" id="WP_111635128.1">
    <property type="nucleotide sequence ID" value="NZ_QLLR01000022.1"/>
</dbReference>
<dbReference type="GO" id="GO:0030246">
    <property type="term" value="F:carbohydrate binding"/>
    <property type="evidence" value="ECO:0007669"/>
    <property type="project" value="InterPro"/>
</dbReference>
<feature type="transmembrane region" description="Helical" evidence="5">
    <location>
        <begin position="873"/>
        <end position="894"/>
    </location>
</feature>
<dbReference type="PANTHER" id="PTHR43867:SF2">
    <property type="entry name" value="CELLULOSE SYNTHASE CATALYTIC SUBUNIT A [UDP-FORMING]"/>
    <property type="match status" value="1"/>
</dbReference>
<dbReference type="EMBL" id="QLLR01000022">
    <property type="protein sequence ID" value="RAJ26904.1"/>
    <property type="molecule type" value="Genomic_DNA"/>
</dbReference>
<feature type="transmembrane region" description="Helical" evidence="5">
    <location>
        <begin position="750"/>
        <end position="767"/>
    </location>
</feature>
<keyword evidence="3" id="KW-0808">Transferase</keyword>
<proteinExistence type="predicted"/>
<dbReference type="InterPro" id="IPR037018">
    <property type="entry name" value="GH65_N"/>
</dbReference>
<evidence type="ECO:0000256" key="3">
    <source>
        <dbReference type="ARBA" id="ARBA00022679"/>
    </source>
</evidence>
<reference evidence="8 9" key="1">
    <citation type="submission" date="2018-06" db="EMBL/GenBank/DDBJ databases">
        <title>Genomic Encyclopedia of Archaeal and Bacterial Type Strains, Phase II (KMG-II): from individual species to whole genera.</title>
        <authorList>
            <person name="Goeker M."/>
        </authorList>
    </citation>
    <scope>NUCLEOTIDE SEQUENCE [LARGE SCALE GENOMIC DNA]</scope>
    <source>
        <strain evidence="8 9">DSM 14825</strain>
    </source>
</reference>
<dbReference type="GO" id="GO:0005975">
    <property type="term" value="P:carbohydrate metabolic process"/>
    <property type="evidence" value="ECO:0007669"/>
    <property type="project" value="InterPro"/>
</dbReference>
<sequence>MHSFPPEILRFLSGKKSLQQQLNKVQQRQNDSLSSTEEQIDAYQKTVASLPLIAGQFVKPLSKKLSASAEVLQEVHELLNTLAQQNTQLLQSRDLLQTSYNIIRDQVHKTRRLLVLVENDLPGVDHLLYGRVPRVYALCNWLVQHTNAKLDPVNLVTLMHMCQQTSGLHIAELKAVRSMLKLALIDNLQQIAVRMAVSAVDLWMKKPAGTGADTADKIMFRNIISSLRVLDTIDWHTFIDHVNVIEPILNEDPAGVYHLMDFYTRENYLAAIGDIAKRSKLPEMEIAKKVNAFSRQASPETPASHVGYFLIGEGRWQLEEALGISGLGRKSAKHTFIKTSLTVYLGSILTLTLLLTLLVGIPVFYSHSGAFLLTITVGLLLIVMGGVARLSADTVAGATVKPSFLPRFDFSEGIPENCAAVVVVPTIITSEASIETLIYAIEVRFLGNRDENLRFALLTDFADAAAERLPADTLLLNKAKLCIDSLNAKYSQDGNTYFYLFHRPRQWNAQQGVWMGWERKRGKLMALNALLRGHGKEYFEYISEHTDLLQSVKYVITLDSDTQLPRDTAWKMIAVMAHPLNAPVYSEEKKRVVAGYGMLQPRIGMDIRGMSDSYYQHIHSVMPDIDPYTYSAPDIYQDLFGEGSFVGKGIYEIDTIIKVIHHVLPENRILSHDLLEGCYGRSGLLNDVTLYERSVNYWADVKRRHRWVRGDWQIASWVGLNVPGASGKTRVRNPLSALSRWKILDNLRTSLVPVAQLVLLLLGWLVLQLPLYWTVIVVLTNLFPGILILGKTIVEKPAQILSLKYWKHCFNEASGRFFMGIYSIICLPYEAWYAFDAIVLRTGWRVLISHKKMLEWTASDSHQKDDDATVAHIYLRMWAAPVTGVVAGCILWLLNITTWWHAMPLLLLWIACPGVAWYMNCFRKTKDSSLSSAQEAFIRRIARKTSAYFEEYVNEEHNWLPPDHYQEYPHPKQAAYTSPTNIGLALLSCLTANDFGYMTQGRLLQTTTGTMQTMAKLERYKGHFYNWYNTKTLLPATPRYVSTVDSGNLAGHLYVFKQGIKALGDKPVISETLFTGLYETIGILNEAFIKHQGLLYDYSLVSPGEPLAISNLQDGFKYLQGVLQYVRQTDFQAQQQGETIYWWKVLNRQCNDISEELLLLASWLQLPPAPAGYEHLLPVAFPVLNELAAYELQPVEVNDMADEEWLQALHNCRVQAKQVATKRLQAIATTFQHCTGFAEMEYDFIYNKPEQLLAIGYHVESDCPDTDCYDMLASEARLATFIGICQDKLPVKSWFALGRPLVSTQNTCTLLSANGTMFEYLMPLLVMPAFENSLLRHACDAAVQKQIDYGNKHGVPWGISESGYGMLDSSENYQYKVFGIPGLSLKHDNASNEMVIAPYAAAMALMLAPQAACQNLEKLSSFGFEGRYGFYEAIDYTPAVDQAAEPYNIVRSFMVHHQGMSLLAFSHLLLQQPMQKHFMNDPQLESSLLLLQEGLPKDISSYLQEPDTAGHSEKIAEITLPDQTDELAVQQGQPGMEPKVHLLSNGSYHLMLGGEGNNFCRWGRSLLSGNSEQTVPDAGMCCLINDLETGTSFIASVSLPADEDKNKMVFNQGHTDVYQRMNDLEIHTRVIVAPEIDVEVRHLNLHNRSAHAKTLELYNICELVLETGSRETGTDLFCHKEVLHDEQAIISSNQFLIPHQQQPWIFHTITVHTGKVLHTVYETEHVHLPAAGAKTTILPNATAIGCKLFLEPGEYIVLTICRGAAENRTACKALISQCRQPDFSYQLITQTYRHNLVVLQRINAVESDLQLCNLLAAEVLITGNMQSNPMFGYKGSPDQQPMVILRIHSCDHIEVVAKMIQLHAYWHLKGWPMQLEIWNEDNSIYSSFLQRLVMELITSGIGAEAVNRNTAGIFVKYNDILSEEDYAAIPTAACVINAEEWTDWNGRLNRQPEILMDVLTD</sequence>
<gene>
    <name evidence="8" type="ORF">LY11_03730</name>
</gene>
<dbReference type="Gene3D" id="2.70.98.40">
    <property type="entry name" value="Glycoside hydrolase, family 65, N-terminal domain"/>
    <property type="match status" value="1"/>
</dbReference>
<evidence type="ECO:0000313" key="9">
    <source>
        <dbReference type="Proteomes" id="UP000249754"/>
    </source>
</evidence>
<evidence type="ECO:0000259" key="6">
    <source>
        <dbReference type="Pfam" id="PF06165"/>
    </source>
</evidence>
<dbReference type="InterPro" id="IPR050321">
    <property type="entry name" value="Glycosyltr_2/OpgH_subfam"/>
</dbReference>
<name>A0A327SG41_9SPHI</name>
<evidence type="ECO:0000259" key="7">
    <source>
        <dbReference type="Pfam" id="PF10091"/>
    </source>
</evidence>
<dbReference type="GO" id="GO:0016758">
    <property type="term" value="F:hexosyltransferase activity"/>
    <property type="evidence" value="ECO:0007669"/>
    <property type="project" value="TreeGrafter"/>
</dbReference>
<dbReference type="OrthoDB" id="9769991at2"/>
<evidence type="ECO:0000256" key="1">
    <source>
        <dbReference type="ARBA" id="ARBA00004141"/>
    </source>
</evidence>
<evidence type="ECO:0000256" key="4">
    <source>
        <dbReference type="ARBA" id="ARBA00022989"/>
    </source>
</evidence>
<dbReference type="Pfam" id="PF10091">
    <property type="entry name" value="Glycoamylase"/>
    <property type="match status" value="1"/>
</dbReference>
<dbReference type="PANTHER" id="PTHR43867">
    <property type="entry name" value="CELLULOSE SYNTHASE CATALYTIC SUBUNIT A [UDP-FORMING]"/>
    <property type="match status" value="1"/>
</dbReference>
<feature type="transmembrane region" description="Helical" evidence="5">
    <location>
        <begin position="773"/>
        <end position="794"/>
    </location>
</feature>
<dbReference type="InterPro" id="IPR019282">
    <property type="entry name" value="Glycoamylase-like_cons_dom"/>
</dbReference>
<comment type="subcellular location">
    <subcellularLocation>
        <location evidence="1">Membrane</location>
        <topology evidence="1">Multi-pass membrane protein</topology>
    </subcellularLocation>
</comment>
<protein>
    <submittedName>
        <fullName evidence="8">Putative glucoamylase</fullName>
    </submittedName>
</protein>
<keyword evidence="2" id="KW-0328">Glycosyltransferase</keyword>
<feature type="transmembrane region" description="Helical" evidence="5">
    <location>
        <begin position="815"/>
        <end position="835"/>
    </location>
</feature>